<protein>
    <submittedName>
        <fullName evidence="1">Uncharacterized protein</fullName>
    </submittedName>
</protein>
<feature type="non-terminal residue" evidence="1">
    <location>
        <position position="42"/>
    </location>
</feature>
<dbReference type="AlphaFoldDB" id="A0A8X6R3P8"/>
<reference evidence="1" key="1">
    <citation type="submission" date="2020-08" db="EMBL/GenBank/DDBJ databases">
        <title>Multicomponent nature underlies the extraordinary mechanical properties of spider dragline silk.</title>
        <authorList>
            <person name="Kono N."/>
            <person name="Nakamura H."/>
            <person name="Mori M."/>
            <person name="Yoshida Y."/>
            <person name="Ohtoshi R."/>
            <person name="Malay A.D."/>
            <person name="Moran D.A.P."/>
            <person name="Tomita M."/>
            <person name="Numata K."/>
            <person name="Arakawa K."/>
        </authorList>
    </citation>
    <scope>NUCLEOTIDE SEQUENCE</scope>
</reference>
<sequence>MSAPLSDFIKEEQRKGVKGVEIHLRLLLRLGESALLRIRVFS</sequence>
<evidence type="ECO:0000313" key="2">
    <source>
        <dbReference type="Proteomes" id="UP000887013"/>
    </source>
</evidence>
<dbReference type="EMBL" id="BMAW01039383">
    <property type="protein sequence ID" value="GFU55569.1"/>
    <property type="molecule type" value="Genomic_DNA"/>
</dbReference>
<comment type="caution">
    <text evidence="1">The sequence shown here is derived from an EMBL/GenBank/DDBJ whole genome shotgun (WGS) entry which is preliminary data.</text>
</comment>
<proteinExistence type="predicted"/>
<name>A0A8X6R3P8_NEPPI</name>
<dbReference type="Proteomes" id="UP000887013">
    <property type="component" value="Unassembled WGS sequence"/>
</dbReference>
<organism evidence="1 2">
    <name type="scientific">Nephila pilipes</name>
    <name type="common">Giant wood spider</name>
    <name type="synonym">Nephila maculata</name>
    <dbReference type="NCBI Taxonomy" id="299642"/>
    <lineage>
        <taxon>Eukaryota</taxon>
        <taxon>Metazoa</taxon>
        <taxon>Ecdysozoa</taxon>
        <taxon>Arthropoda</taxon>
        <taxon>Chelicerata</taxon>
        <taxon>Arachnida</taxon>
        <taxon>Araneae</taxon>
        <taxon>Araneomorphae</taxon>
        <taxon>Entelegynae</taxon>
        <taxon>Araneoidea</taxon>
        <taxon>Nephilidae</taxon>
        <taxon>Nephila</taxon>
    </lineage>
</organism>
<evidence type="ECO:0000313" key="1">
    <source>
        <dbReference type="EMBL" id="GFU55569.1"/>
    </source>
</evidence>
<accession>A0A8X6R3P8</accession>
<gene>
    <name evidence="1" type="ORF">NPIL_170381</name>
</gene>
<keyword evidence="2" id="KW-1185">Reference proteome</keyword>